<dbReference type="Gene3D" id="2.130.10.30">
    <property type="entry name" value="Regulator of chromosome condensation 1/beta-lactamase-inhibitor protein II"/>
    <property type="match status" value="1"/>
</dbReference>
<dbReference type="WBParaSite" id="Hba_11466">
    <property type="protein sequence ID" value="Hba_11466"/>
    <property type="gene ID" value="Hba_11466"/>
</dbReference>
<name>A0A1I7X1Y0_HETBA</name>
<evidence type="ECO:0000313" key="2">
    <source>
        <dbReference type="Proteomes" id="UP000095283"/>
    </source>
</evidence>
<dbReference type="PROSITE" id="PS00626">
    <property type="entry name" value="RCC1_2"/>
    <property type="match status" value="1"/>
</dbReference>
<sequence length="114" mass="12552">MTRTDELIWIEAMEGLHTTHISAGAWHSVALTGVAYFESGDVYVWGWNHMGQLGSDKSETELYPSPLELDQSAVMIAAQGNKTFLWLVEESEENMVVMGSDKCGKPASDTTLTL</sequence>
<dbReference type="AlphaFoldDB" id="A0A1I7X1Y0"/>
<proteinExistence type="predicted"/>
<organism evidence="2 3">
    <name type="scientific">Heterorhabditis bacteriophora</name>
    <name type="common">Entomopathogenic nematode worm</name>
    <dbReference type="NCBI Taxonomy" id="37862"/>
    <lineage>
        <taxon>Eukaryota</taxon>
        <taxon>Metazoa</taxon>
        <taxon>Ecdysozoa</taxon>
        <taxon>Nematoda</taxon>
        <taxon>Chromadorea</taxon>
        <taxon>Rhabditida</taxon>
        <taxon>Rhabditina</taxon>
        <taxon>Rhabditomorpha</taxon>
        <taxon>Strongyloidea</taxon>
        <taxon>Heterorhabditidae</taxon>
        <taxon>Heterorhabditis</taxon>
    </lineage>
</organism>
<reference evidence="3" key="1">
    <citation type="submission" date="2016-11" db="UniProtKB">
        <authorList>
            <consortium name="WormBaseParasite"/>
        </authorList>
    </citation>
    <scope>IDENTIFICATION</scope>
</reference>
<dbReference type="InterPro" id="IPR009091">
    <property type="entry name" value="RCC1/BLIP-II"/>
</dbReference>
<dbReference type="PANTHER" id="PTHR46849:SF1">
    <property type="entry name" value="RCC1 DOMAIN-CONTAINING PROTEIN 1"/>
    <property type="match status" value="1"/>
</dbReference>
<keyword evidence="2" id="KW-1185">Reference proteome</keyword>
<evidence type="ECO:0000256" key="1">
    <source>
        <dbReference type="PROSITE-ProRule" id="PRU00235"/>
    </source>
</evidence>
<dbReference type="PROSITE" id="PS50012">
    <property type="entry name" value="RCC1_3"/>
    <property type="match status" value="1"/>
</dbReference>
<evidence type="ECO:0000313" key="3">
    <source>
        <dbReference type="WBParaSite" id="Hba_11466"/>
    </source>
</evidence>
<protein>
    <submittedName>
        <fullName evidence="3">Regulator of chromosome condensation (RCC1) family protein</fullName>
    </submittedName>
</protein>
<dbReference type="InterPro" id="IPR000408">
    <property type="entry name" value="Reg_chr_condens"/>
</dbReference>
<dbReference type="PANTHER" id="PTHR46849">
    <property type="entry name" value="RCC1 DOMAIN-CONTAINING PROTEIN 1"/>
    <property type="match status" value="1"/>
</dbReference>
<dbReference type="SUPFAM" id="SSF50985">
    <property type="entry name" value="RCC1/BLIP-II"/>
    <property type="match status" value="1"/>
</dbReference>
<dbReference type="Pfam" id="PF00415">
    <property type="entry name" value="RCC1"/>
    <property type="match status" value="1"/>
</dbReference>
<feature type="repeat" description="RCC1" evidence="1">
    <location>
        <begin position="40"/>
        <end position="90"/>
    </location>
</feature>
<dbReference type="InterPro" id="IPR052830">
    <property type="entry name" value="RCC1_domain-containing"/>
</dbReference>
<accession>A0A1I7X1Y0</accession>
<dbReference type="Proteomes" id="UP000095283">
    <property type="component" value="Unplaced"/>
</dbReference>